<feature type="region of interest" description="Disordered" evidence="2">
    <location>
        <begin position="1"/>
        <end position="33"/>
    </location>
</feature>
<feature type="compositionally biased region" description="Low complexity" evidence="2">
    <location>
        <begin position="154"/>
        <end position="165"/>
    </location>
</feature>
<dbReference type="Proteomes" id="UP000014254">
    <property type="component" value="Unassembled WGS sequence"/>
</dbReference>
<dbReference type="VEuPathDB" id="FungiDB:HMPREF1544_02846"/>
<dbReference type="OrthoDB" id="2278014at2759"/>
<reference evidence="5" key="1">
    <citation type="submission" date="2013-05" db="EMBL/GenBank/DDBJ databases">
        <title>The Genome sequence of Mucor circinelloides f. circinelloides 1006PhL.</title>
        <authorList>
            <consortium name="The Broad Institute Genomics Platform"/>
            <person name="Cuomo C."/>
            <person name="Earl A."/>
            <person name="Findley K."/>
            <person name="Lee S.C."/>
            <person name="Walker B."/>
            <person name="Young S."/>
            <person name="Zeng Q."/>
            <person name="Gargeya S."/>
            <person name="Fitzgerald M."/>
            <person name="Haas B."/>
            <person name="Abouelleil A."/>
            <person name="Allen A.W."/>
            <person name="Alvarado L."/>
            <person name="Arachchi H.M."/>
            <person name="Berlin A.M."/>
            <person name="Chapman S.B."/>
            <person name="Gainer-Dewar J."/>
            <person name="Goldberg J."/>
            <person name="Griggs A."/>
            <person name="Gujja S."/>
            <person name="Hansen M."/>
            <person name="Howarth C."/>
            <person name="Imamovic A."/>
            <person name="Ireland A."/>
            <person name="Larimer J."/>
            <person name="McCowan C."/>
            <person name="Murphy C."/>
            <person name="Pearson M."/>
            <person name="Poon T.W."/>
            <person name="Priest M."/>
            <person name="Roberts A."/>
            <person name="Saif S."/>
            <person name="Shea T."/>
            <person name="Sisk P."/>
            <person name="Sykes S."/>
            <person name="Wortman J."/>
            <person name="Nusbaum C."/>
            <person name="Birren B."/>
        </authorList>
    </citation>
    <scope>NUCLEOTIDE SEQUENCE [LARGE SCALE GENOMIC DNA]</scope>
    <source>
        <strain evidence="5">1006PhL</strain>
    </source>
</reference>
<feature type="compositionally biased region" description="Polar residues" evidence="2">
    <location>
        <begin position="86"/>
        <end position="102"/>
    </location>
</feature>
<evidence type="ECO:0000313" key="5">
    <source>
        <dbReference type="Proteomes" id="UP000014254"/>
    </source>
</evidence>
<feature type="compositionally biased region" description="Polar residues" evidence="2">
    <location>
        <begin position="126"/>
        <end position="146"/>
    </location>
</feature>
<dbReference type="InParanoid" id="S2JJ29"/>
<evidence type="ECO:0000256" key="2">
    <source>
        <dbReference type="SAM" id="MobiDB-lite"/>
    </source>
</evidence>
<dbReference type="eggNOG" id="ENOG502SBZF">
    <property type="taxonomic scope" value="Eukaryota"/>
</dbReference>
<keyword evidence="1" id="KW-0238">DNA-binding</keyword>
<dbReference type="GO" id="GO:0003677">
    <property type="term" value="F:DNA binding"/>
    <property type="evidence" value="ECO:0007669"/>
    <property type="project" value="UniProtKB-KW"/>
</dbReference>
<evidence type="ECO:0000256" key="1">
    <source>
        <dbReference type="ARBA" id="ARBA00023125"/>
    </source>
</evidence>
<feature type="compositionally biased region" description="Basic and acidic residues" evidence="2">
    <location>
        <begin position="172"/>
        <end position="184"/>
    </location>
</feature>
<accession>S2JJ29</accession>
<feature type="domain" description="Cas12f1-like TNB" evidence="3">
    <location>
        <begin position="832"/>
        <end position="888"/>
    </location>
</feature>
<feature type="compositionally biased region" description="Basic and acidic residues" evidence="2">
    <location>
        <begin position="64"/>
        <end position="73"/>
    </location>
</feature>
<evidence type="ECO:0000259" key="3">
    <source>
        <dbReference type="Pfam" id="PF07282"/>
    </source>
</evidence>
<dbReference type="Pfam" id="PF07282">
    <property type="entry name" value="Cas12f1-like_TNB"/>
    <property type="match status" value="1"/>
</dbReference>
<keyword evidence="5" id="KW-1185">Reference proteome</keyword>
<evidence type="ECO:0000313" key="4">
    <source>
        <dbReference type="EMBL" id="EPB90321.1"/>
    </source>
</evidence>
<gene>
    <name evidence="4" type="ORF">HMPREF1544_02846</name>
</gene>
<proteinExistence type="predicted"/>
<organism evidence="4 5">
    <name type="scientific">Mucor circinelloides f. circinelloides (strain 1006PhL)</name>
    <name type="common">Mucormycosis agent</name>
    <name type="synonym">Calyptromyces circinelloides</name>
    <dbReference type="NCBI Taxonomy" id="1220926"/>
    <lineage>
        <taxon>Eukaryota</taxon>
        <taxon>Fungi</taxon>
        <taxon>Fungi incertae sedis</taxon>
        <taxon>Mucoromycota</taxon>
        <taxon>Mucoromycotina</taxon>
        <taxon>Mucoromycetes</taxon>
        <taxon>Mucorales</taxon>
        <taxon>Mucorineae</taxon>
        <taxon>Mucoraceae</taxon>
        <taxon>Mucor</taxon>
    </lineage>
</organism>
<dbReference type="EMBL" id="KE123922">
    <property type="protein sequence ID" value="EPB90321.1"/>
    <property type="molecule type" value="Genomic_DNA"/>
</dbReference>
<dbReference type="InterPro" id="IPR010095">
    <property type="entry name" value="Cas12f1-like_TNB"/>
</dbReference>
<protein>
    <recommendedName>
        <fullName evidence="3">Cas12f1-like TNB domain-containing protein</fullName>
    </recommendedName>
</protein>
<dbReference type="AlphaFoldDB" id="S2JJ29"/>
<feature type="region of interest" description="Disordered" evidence="2">
    <location>
        <begin position="51"/>
        <end position="203"/>
    </location>
</feature>
<name>S2JJ29_MUCC1</name>
<sequence length="912" mass="104211">MSYCILLDSSGTKGVGDSGPRKKKGKEKAKDVASSIPADFFEDEEYEDFQVPIGLRPPPSTIAREQRDIEEATRLSLQRQGVAESGESSSSTNVRQTPQIARSTVIADFEEDDDFQEPIVIRPRTTRATPSITTPVQASTQSTGMSQEFKKAVSLTPSTPSESSSAPVYLSEKVKMKQARSEAKRKARQKSSTTKSKRNPNVALQQKWLKSAEDFNQDQRTGFITEIRRVVRHLSDVTYAASLFLNWFCLRLLRNGEAVPKLTHKRLYNFAALFVGQGKNADADIREAFTEFATAMGEDFNRQQLFPNIQYSTLITIVMRSYETLIENHVGTNFKPKTVRYLFTRLSGTAEFPNLPFRTGVKCDLAERVYNALTTNQEITYPAKLEVADAHSTSINNLLQECRQRLRGLNLTEEDYYAQPHLYLPWLYHVLERMEQQVTIREPVPQTRVTKGFVHRQLAEIVDFRRLPRRFRSTLETHVKDSINLEHPTIQQYINHSFLEDTQRPRTKASISRKEFRPEQYTDPRGARLFNILPIYNLQQRYIQLNLSGISRIIKQSRIRPSVLANEDMKDVCWSLFDMSRIGFRSANDLDGKALSDKRFTGAIRTDGIALEFICDRPSVAAEAALTPADIATEIDMNTATIWGLDPGIRDVFVASDGVGTGAGQDRQRHRIRKTSTGEYYQLCGFKSAIIKRAKHDQANADARRLISDTPSTKTCDWDRLNQALRYIFRNFQTIKDYYTTGLRKLKYHSYRNKQKASTEMCKRLFTANQQKWKPLAPRDNAGEAERPTVVAFGSALFGGLRGNVPSPTKVFRKALLNYVKSIRRNRPNSRKYVVMIDEYLTSQICPRCHLRSTTNERDNANMKIHPVLSCNTCHTRWNRDHMASLNIRSIFLHMAANNNNRPEEFQRGMLS</sequence>